<dbReference type="Proteomes" id="UP000008075">
    <property type="component" value="Chromosome"/>
</dbReference>
<sequence>MGFFSFVHELVWQNLIEEGMEELELGSTIMKTTFTQIYNNSLNKANEAIASQKDHEENEFMPIIVSAKEVVADILNGTKHTNILTWIHENAK</sequence>
<dbReference type="KEGG" id="xne:XNC1_4243"/>
<accession>D3VDM6</accession>
<reference evidence="1 2" key="1">
    <citation type="journal article" date="2011" name="PLoS ONE">
        <title>The entomopathogenic bacterial endosymbionts xenorhabdus and photorhabdus: convergent lifestyles from divergent genomes.</title>
        <authorList>
            <person name="Chaston J.M."/>
            <person name="Suen G."/>
            <person name="Tucker S.L."/>
            <person name="Andersen A.W."/>
            <person name="Bhasin A."/>
            <person name="Bode E."/>
            <person name="Bode H.B."/>
            <person name="Brachmann A.O."/>
            <person name="Cowles C.E."/>
            <person name="Cowles K.N."/>
            <person name="Darby C."/>
            <person name="de Leon L."/>
            <person name="Drace K."/>
            <person name="Du Z."/>
            <person name="Givaudan A."/>
            <person name="Herbert Tran E.E."/>
            <person name="Jewell K.A."/>
            <person name="Knack J.J."/>
            <person name="Krasomil-Osterfeld K.C."/>
            <person name="Kukor R."/>
            <person name="Lanois A."/>
            <person name="Latreille P."/>
            <person name="Leimgruber N.K."/>
            <person name="Lipke C.M."/>
            <person name="Liu R."/>
            <person name="Lu X."/>
            <person name="Martens E.C."/>
            <person name="Marri P.R."/>
            <person name="Medigue C."/>
            <person name="Menard M.L."/>
            <person name="Miller N.M."/>
            <person name="Morales-Soto N."/>
            <person name="Norton S."/>
            <person name="Ogier J.C."/>
            <person name="Orchard S.S."/>
            <person name="Park D."/>
            <person name="Park Y."/>
            <person name="Qurollo B.A."/>
            <person name="Sugar D.R."/>
            <person name="Richards G.R."/>
            <person name="Rouy Z."/>
            <person name="Slominski B."/>
            <person name="Slominski K."/>
            <person name="Snyder H."/>
            <person name="Tjaden B.C."/>
            <person name="van der Hoeven R."/>
            <person name="Welch R.D."/>
            <person name="Wheeler C."/>
            <person name="Xiang B."/>
            <person name="Barbazuk B."/>
            <person name="Gaudriault S."/>
            <person name="Goodner B."/>
            <person name="Slater S.C."/>
            <person name="Forst S."/>
            <person name="Goldman B.S."/>
            <person name="Goodrich-Blair H."/>
        </authorList>
    </citation>
    <scope>NUCLEOTIDE SEQUENCE [LARGE SCALE GENOMIC DNA]</scope>
    <source>
        <strain evidence="2">ATCC 19061 / DSM 3370 / CCUG 14189 / LMG 1036 / NCIMB 9965 / AN6</strain>
    </source>
</reference>
<keyword evidence="2" id="KW-1185">Reference proteome</keyword>
<dbReference type="AlphaFoldDB" id="D3VDM6"/>
<organism evidence="1 2">
    <name type="scientific">Xenorhabdus nematophila (strain ATCC 19061 / DSM 3370 / CCUG 14189 / LMG 1036 / NCIMB 9965 / AN6)</name>
    <dbReference type="NCBI Taxonomy" id="406817"/>
    <lineage>
        <taxon>Bacteria</taxon>
        <taxon>Pseudomonadati</taxon>
        <taxon>Pseudomonadota</taxon>
        <taxon>Gammaproteobacteria</taxon>
        <taxon>Enterobacterales</taxon>
        <taxon>Morganellaceae</taxon>
        <taxon>Xenorhabdus</taxon>
    </lineage>
</organism>
<dbReference type="EMBL" id="FN667742">
    <property type="protein sequence ID" value="CBJ92266.1"/>
    <property type="molecule type" value="Genomic_DNA"/>
</dbReference>
<dbReference type="HOGENOM" id="CLU_166227_0_0_6"/>
<evidence type="ECO:0000313" key="2">
    <source>
        <dbReference type="Proteomes" id="UP000008075"/>
    </source>
</evidence>
<name>D3VDM6_XENNA</name>
<evidence type="ECO:0000313" key="1">
    <source>
        <dbReference type="EMBL" id="CBJ92266.1"/>
    </source>
</evidence>
<dbReference type="STRING" id="406817.XNC1_4243"/>
<gene>
    <name evidence="1" type="ordered locus">XNC1_4243</name>
</gene>
<proteinExistence type="predicted"/>
<protein>
    <submittedName>
        <fullName evidence="1">Uncharacterized protein</fullName>
    </submittedName>
</protein>